<dbReference type="GO" id="GO:0032259">
    <property type="term" value="P:methylation"/>
    <property type="evidence" value="ECO:0007669"/>
    <property type="project" value="UniProtKB-KW"/>
</dbReference>
<feature type="domain" description="Methyltransferase" evidence="1">
    <location>
        <begin position="51"/>
        <end position="149"/>
    </location>
</feature>
<dbReference type="PANTHER" id="PTHR43861:SF1">
    <property type="entry name" value="TRANS-ACONITATE 2-METHYLTRANSFERASE"/>
    <property type="match status" value="1"/>
</dbReference>
<dbReference type="InterPro" id="IPR025714">
    <property type="entry name" value="Methyltranfer_dom"/>
</dbReference>
<sequence length="244" mass="27599">MGWERGDTMIEWKRQRIERAYRPGEGREARHGILSDTLLRLIREEPLRERTVLDVGCGAGRLTFALAQEAGRIIGIDWSEQAIEQARQHARTLGLHHITFMCCDAERVEYRELGPIDFVVAHLCMSNEILERAAAALAPGRYIAFATLHRDQWKESGRSSRFAYGEEDVELALAAAGFDPVYLEVEHEVLSFTAASNALAYLGDSGLIGKWKTDNRWEGFLAYLERGGGELTIRARVNVKARRR</sequence>
<dbReference type="Proteomes" id="UP001197609">
    <property type="component" value="Unassembled WGS sequence"/>
</dbReference>
<keyword evidence="2" id="KW-0489">Methyltransferase</keyword>
<dbReference type="Gene3D" id="3.40.50.150">
    <property type="entry name" value="Vaccinia Virus protein VP39"/>
    <property type="match status" value="1"/>
</dbReference>
<dbReference type="EMBL" id="JAIOIU010000148">
    <property type="protein sequence ID" value="MBZ0160787.1"/>
    <property type="molecule type" value="Genomic_DNA"/>
</dbReference>
<dbReference type="SUPFAM" id="SSF53335">
    <property type="entry name" value="S-adenosyl-L-methionine-dependent methyltransferases"/>
    <property type="match status" value="1"/>
</dbReference>
<dbReference type="AlphaFoldDB" id="A0AAJ1AM08"/>
<evidence type="ECO:0000259" key="1">
    <source>
        <dbReference type="Pfam" id="PF13847"/>
    </source>
</evidence>
<dbReference type="CDD" id="cd02440">
    <property type="entry name" value="AdoMet_MTases"/>
    <property type="match status" value="1"/>
</dbReference>
<reference evidence="2 3" key="1">
    <citation type="journal article" date="2021" name="bioRxiv">
        <title>Unraveling nitrogen, sulfur and carbon metabolic pathways and microbial community transcriptional responses to substrate deprivation and toxicity stresses in a bioreactor mimicking anoxic brackish coastal sediment conditions.</title>
        <authorList>
            <person name="Martins P.D."/>
            <person name="Echeveste M.J."/>
            <person name="Arshad A."/>
            <person name="Kurth J."/>
            <person name="Ouboter H."/>
            <person name="Jetten M.S.M."/>
            <person name="Welte C.U."/>
        </authorList>
    </citation>
    <scope>NUCLEOTIDE SEQUENCE [LARGE SCALE GENOMIC DNA]</scope>
    <source>
        <strain evidence="2">MAG_38</strain>
    </source>
</reference>
<name>A0AAJ1AM08_9BACT</name>
<dbReference type="Pfam" id="PF13847">
    <property type="entry name" value="Methyltransf_31"/>
    <property type="match status" value="1"/>
</dbReference>
<gene>
    <name evidence="2" type="ORF">K8G79_11740</name>
</gene>
<evidence type="ECO:0000313" key="2">
    <source>
        <dbReference type="EMBL" id="MBZ0160787.1"/>
    </source>
</evidence>
<comment type="caution">
    <text evidence="2">The sequence shown here is derived from an EMBL/GenBank/DDBJ whole genome shotgun (WGS) entry which is preliminary data.</text>
</comment>
<proteinExistence type="predicted"/>
<dbReference type="PANTHER" id="PTHR43861">
    <property type="entry name" value="TRANS-ACONITATE 2-METHYLTRANSFERASE-RELATED"/>
    <property type="match status" value="1"/>
</dbReference>
<accession>A0AAJ1AM08</accession>
<organism evidence="2 3">
    <name type="scientific">Candidatus Methylomirabilis tolerans</name>
    <dbReference type="NCBI Taxonomy" id="3123416"/>
    <lineage>
        <taxon>Bacteria</taxon>
        <taxon>Candidatus Methylomirabilota</taxon>
        <taxon>Candidatus Methylomirabilia</taxon>
        <taxon>Candidatus Methylomirabilales</taxon>
        <taxon>Candidatus Methylomirabilaceae</taxon>
        <taxon>Candidatus Methylomirabilis</taxon>
    </lineage>
</organism>
<dbReference type="InterPro" id="IPR029063">
    <property type="entry name" value="SAM-dependent_MTases_sf"/>
</dbReference>
<protein>
    <submittedName>
        <fullName evidence="2">Methyltransferase domain-containing protein</fullName>
    </submittedName>
</protein>
<keyword evidence="2" id="KW-0808">Transferase</keyword>
<dbReference type="GO" id="GO:0008168">
    <property type="term" value="F:methyltransferase activity"/>
    <property type="evidence" value="ECO:0007669"/>
    <property type="project" value="UniProtKB-KW"/>
</dbReference>
<evidence type="ECO:0000313" key="3">
    <source>
        <dbReference type="Proteomes" id="UP001197609"/>
    </source>
</evidence>